<reference evidence="1 3" key="2">
    <citation type="journal article" date="2014" name="BMC Genomics">
        <title>An improved genome release (version Mt4.0) for the model legume Medicago truncatula.</title>
        <authorList>
            <person name="Tang H."/>
            <person name="Krishnakumar V."/>
            <person name="Bidwell S."/>
            <person name="Rosen B."/>
            <person name="Chan A."/>
            <person name="Zhou S."/>
            <person name="Gentzbittel L."/>
            <person name="Childs K.L."/>
            <person name="Yandell M."/>
            <person name="Gundlach H."/>
            <person name="Mayer K.F."/>
            <person name="Schwartz D.C."/>
            <person name="Town C.D."/>
        </authorList>
    </citation>
    <scope>GENOME REANNOTATION</scope>
    <source>
        <strain evidence="1">A17</strain>
        <strain evidence="2 3">cv. Jemalong A17</strain>
    </source>
</reference>
<reference evidence="1 3" key="1">
    <citation type="journal article" date="2011" name="Nature">
        <title>The Medicago genome provides insight into the evolution of rhizobial symbioses.</title>
        <authorList>
            <person name="Young N.D."/>
            <person name="Debelle F."/>
            <person name="Oldroyd G.E."/>
            <person name="Geurts R."/>
            <person name="Cannon S.B."/>
            <person name="Udvardi M.K."/>
            <person name="Benedito V.A."/>
            <person name="Mayer K.F."/>
            <person name="Gouzy J."/>
            <person name="Schoof H."/>
            <person name="Van de Peer Y."/>
            <person name="Proost S."/>
            <person name="Cook D.R."/>
            <person name="Meyers B.C."/>
            <person name="Spannagl M."/>
            <person name="Cheung F."/>
            <person name="De Mita S."/>
            <person name="Krishnakumar V."/>
            <person name="Gundlach H."/>
            <person name="Zhou S."/>
            <person name="Mudge J."/>
            <person name="Bharti A.K."/>
            <person name="Murray J.D."/>
            <person name="Naoumkina M.A."/>
            <person name="Rosen B."/>
            <person name="Silverstein K.A."/>
            <person name="Tang H."/>
            <person name="Rombauts S."/>
            <person name="Zhao P.X."/>
            <person name="Zhou P."/>
            <person name="Barbe V."/>
            <person name="Bardou P."/>
            <person name="Bechner M."/>
            <person name="Bellec A."/>
            <person name="Berger A."/>
            <person name="Berges H."/>
            <person name="Bidwell S."/>
            <person name="Bisseling T."/>
            <person name="Choisne N."/>
            <person name="Couloux A."/>
            <person name="Denny R."/>
            <person name="Deshpande S."/>
            <person name="Dai X."/>
            <person name="Doyle J.J."/>
            <person name="Dudez A.M."/>
            <person name="Farmer A.D."/>
            <person name="Fouteau S."/>
            <person name="Franken C."/>
            <person name="Gibelin C."/>
            <person name="Gish J."/>
            <person name="Goldstein S."/>
            <person name="Gonzalez A.J."/>
            <person name="Green P.J."/>
            <person name="Hallab A."/>
            <person name="Hartog M."/>
            <person name="Hua A."/>
            <person name="Humphray S.J."/>
            <person name="Jeong D.H."/>
            <person name="Jing Y."/>
            <person name="Jocker A."/>
            <person name="Kenton S.M."/>
            <person name="Kim D.J."/>
            <person name="Klee K."/>
            <person name="Lai H."/>
            <person name="Lang C."/>
            <person name="Lin S."/>
            <person name="Macmil S.L."/>
            <person name="Magdelenat G."/>
            <person name="Matthews L."/>
            <person name="McCorrison J."/>
            <person name="Monaghan E.L."/>
            <person name="Mun J.H."/>
            <person name="Najar F.Z."/>
            <person name="Nicholson C."/>
            <person name="Noirot C."/>
            <person name="O'Bleness M."/>
            <person name="Paule C.R."/>
            <person name="Poulain J."/>
            <person name="Prion F."/>
            <person name="Qin B."/>
            <person name="Qu C."/>
            <person name="Retzel E.F."/>
            <person name="Riddle C."/>
            <person name="Sallet E."/>
            <person name="Samain S."/>
            <person name="Samson N."/>
            <person name="Sanders I."/>
            <person name="Saurat O."/>
            <person name="Scarpelli C."/>
            <person name="Schiex T."/>
            <person name="Segurens B."/>
            <person name="Severin A.J."/>
            <person name="Sherrier D.J."/>
            <person name="Shi R."/>
            <person name="Sims S."/>
            <person name="Singer S.R."/>
            <person name="Sinharoy S."/>
            <person name="Sterck L."/>
            <person name="Viollet A."/>
            <person name="Wang B.B."/>
            <person name="Wang K."/>
            <person name="Wang M."/>
            <person name="Wang X."/>
            <person name="Warfsmann J."/>
            <person name="Weissenbach J."/>
            <person name="White D.D."/>
            <person name="White J.D."/>
            <person name="Wiley G.B."/>
            <person name="Wincker P."/>
            <person name="Xing Y."/>
            <person name="Yang L."/>
            <person name="Yao Z."/>
            <person name="Ying F."/>
            <person name="Zhai J."/>
            <person name="Zhou L."/>
            <person name="Zuber A."/>
            <person name="Denarie J."/>
            <person name="Dixon R.A."/>
            <person name="May G.D."/>
            <person name="Schwartz D.C."/>
            <person name="Rogers J."/>
            <person name="Quetier F."/>
            <person name="Town C.D."/>
            <person name="Roe B.A."/>
        </authorList>
    </citation>
    <scope>NUCLEOTIDE SEQUENCE [LARGE SCALE GENOMIC DNA]</scope>
    <source>
        <strain evidence="1">A17</strain>
        <strain evidence="2 3">cv. Jemalong A17</strain>
    </source>
</reference>
<dbReference type="EnsemblPlants" id="KEH15326">
    <property type="protein sequence ID" value="KEH15326"/>
    <property type="gene ID" value="MTR_1360s0010"/>
</dbReference>
<keyword evidence="3" id="KW-1185">Reference proteome</keyword>
<evidence type="ECO:0000313" key="1">
    <source>
        <dbReference type="EMBL" id="KEH15326.1"/>
    </source>
</evidence>
<dbReference type="HOGENOM" id="CLU_3130382_0_0_1"/>
<protein>
    <submittedName>
        <fullName evidence="1 2">Uncharacterized protein</fullName>
    </submittedName>
</protein>
<dbReference type="AlphaFoldDB" id="A0A072TDM9"/>
<name>A0A072TDM9_MEDTR</name>
<dbReference type="EMBL" id="KL404084">
    <property type="protein sequence ID" value="KEH15326.1"/>
    <property type="molecule type" value="Genomic_DNA"/>
</dbReference>
<sequence length="50" mass="5685">NEAQLLDEIITRVLEKLSKHQLCVVKSKRLVGIDKPIADLNSLLKKESEQ</sequence>
<evidence type="ECO:0000313" key="3">
    <source>
        <dbReference type="Proteomes" id="UP000002051"/>
    </source>
</evidence>
<evidence type="ECO:0000313" key="2">
    <source>
        <dbReference type="EnsemblPlants" id="KEH15326"/>
    </source>
</evidence>
<gene>
    <name evidence="1" type="ORF">MTR_1360s0010</name>
</gene>
<feature type="non-terminal residue" evidence="1">
    <location>
        <position position="50"/>
    </location>
</feature>
<accession>A0A072TDM9</accession>
<feature type="non-terminal residue" evidence="1">
    <location>
        <position position="1"/>
    </location>
</feature>
<organism evidence="1 3">
    <name type="scientific">Medicago truncatula</name>
    <name type="common">Barrel medic</name>
    <name type="synonym">Medicago tribuloides</name>
    <dbReference type="NCBI Taxonomy" id="3880"/>
    <lineage>
        <taxon>Eukaryota</taxon>
        <taxon>Viridiplantae</taxon>
        <taxon>Streptophyta</taxon>
        <taxon>Embryophyta</taxon>
        <taxon>Tracheophyta</taxon>
        <taxon>Spermatophyta</taxon>
        <taxon>Magnoliopsida</taxon>
        <taxon>eudicotyledons</taxon>
        <taxon>Gunneridae</taxon>
        <taxon>Pentapetalae</taxon>
        <taxon>rosids</taxon>
        <taxon>fabids</taxon>
        <taxon>Fabales</taxon>
        <taxon>Fabaceae</taxon>
        <taxon>Papilionoideae</taxon>
        <taxon>50 kb inversion clade</taxon>
        <taxon>NPAAA clade</taxon>
        <taxon>Hologalegina</taxon>
        <taxon>IRL clade</taxon>
        <taxon>Trifolieae</taxon>
        <taxon>Medicago</taxon>
    </lineage>
</organism>
<reference evidence="2" key="3">
    <citation type="submission" date="2015-06" db="UniProtKB">
        <authorList>
            <consortium name="EnsemblPlants"/>
        </authorList>
    </citation>
    <scope>IDENTIFICATION</scope>
    <source>
        <strain evidence="2">cv. Jemalong A17</strain>
    </source>
</reference>
<dbReference type="Proteomes" id="UP000002051">
    <property type="component" value="Unassembled WGS sequence"/>
</dbReference>
<proteinExistence type="predicted"/>